<name>A0A7D3VS50_ACTVE</name>
<protein>
    <recommendedName>
        <fullName evidence="3">PPM-type phosphatase domain-containing protein</fullName>
    </recommendedName>
</protein>
<dbReference type="InterPro" id="IPR036457">
    <property type="entry name" value="PPM-type-like_dom_sf"/>
</dbReference>
<dbReference type="Proteomes" id="UP000501240">
    <property type="component" value="Chromosome"/>
</dbReference>
<feature type="transmembrane region" description="Helical" evidence="2">
    <location>
        <begin position="55"/>
        <end position="74"/>
    </location>
</feature>
<keyword evidence="2" id="KW-1133">Transmembrane helix</keyword>
<evidence type="ECO:0000313" key="5">
    <source>
        <dbReference type="Proteomes" id="UP000501240"/>
    </source>
</evidence>
<feature type="compositionally biased region" description="Basic and acidic residues" evidence="1">
    <location>
        <begin position="85"/>
        <end position="113"/>
    </location>
</feature>
<sequence>MPGQALEPATRGRGRPALQRLWKARRRLGAAAAAAAALVVVTAVIGGALGGPWGAAAGGVCGAAVIAVVVAGLLRQGPARFVRYDQEGSSDVHGKDGPEPRSSERASRPHRGDIAPVRPPAPAPPKVPPPGPPPVAVRSPAGPPSAPPPEPPRGRPAPVSPARAAPVPRQPAHREAGRFPQPLGKSGLAFEGPWHLPLEPGPPGMAADSVQAGDLAVRAASVVGPSHRCQPPGTPRQDAYRLSLDRSGRHLVIAIADGMSDSSHSHLGANVAVQALVQHLWEADEGPDASRRDECFRSAARQMLAAAEQRELAPNAVRAAALAAVVDLEAGPDGGRDAWLASIADVTAWIRADGGWRQAAGDVKQGMDGSHLSVFLPYHPSRAVRRRVRLGPGDVLALTSDGVGDALGRADLGPWFADRWSAPPHIGDFIDTVAFEAKGELDDRTAVVLWCPDVRRRP</sequence>
<feature type="transmembrane region" description="Helical" evidence="2">
    <location>
        <begin position="28"/>
        <end position="49"/>
    </location>
</feature>
<evidence type="ECO:0000256" key="1">
    <source>
        <dbReference type="SAM" id="MobiDB-lite"/>
    </source>
</evidence>
<keyword evidence="2" id="KW-0812">Transmembrane</keyword>
<proteinExistence type="predicted"/>
<keyword evidence="5" id="KW-1185">Reference proteome</keyword>
<evidence type="ECO:0000256" key="2">
    <source>
        <dbReference type="SAM" id="Phobius"/>
    </source>
</evidence>
<organism evidence="4 5">
    <name type="scientific">Actinomadura verrucosospora</name>
    <dbReference type="NCBI Taxonomy" id="46165"/>
    <lineage>
        <taxon>Bacteria</taxon>
        <taxon>Bacillati</taxon>
        <taxon>Actinomycetota</taxon>
        <taxon>Actinomycetes</taxon>
        <taxon>Streptosporangiales</taxon>
        <taxon>Thermomonosporaceae</taxon>
        <taxon>Actinomadura</taxon>
    </lineage>
</organism>
<gene>
    <name evidence="4" type="ORF">ACTIVE_3333</name>
</gene>
<dbReference type="AlphaFoldDB" id="A0A7D3VS50"/>
<reference evidence="4 5" key="1">
    <citation type="submission" date="2020-05" db="EMBL/GenBank/DDBJ databases">
        <title>Actinomadura verrucosospora NRRL-B18236 (PFL_A860) Genome sequencing and assembly.</title>
        <authorList>
            <person name="Samborskyy M."/>
        </authorList>
    </citation>
    <scope>NUCLEOTIDE SEQUENCE [LARGE SCALE GENOMIC DNA]</scope>
    <source>
        <strain evidence="4 5">NRRL:B18236</strain>
    </source>
</reference>
<accession>A0A7D3VS50</accession>
<dbReference type="EMBL" id="CP053892">
    <property type="protein sequence ID" value="QKG21695.1"/>
    <property type="molecule type" value="Genomic_DNA"/>
</dbReference>
<feature type="compositionally biased region" description="Pro residues" evidence="1">
    <location>
        <begin position="117"/>
        <end position="159"/>
    </location>
</feature>
<evidence type="ECO:0000313" key="4">
    <source>
        <dbReference type="EMBL" id="QKG21695.1"/>
    </source>
</evidence>
<evidence type="ECO:0000259" key="3">
    <source>
        <dbReference type="Pfam" id="PF13672"/>
    </source>
</evidence>
<dbReference type="RefSeq" id="WP_173095924.1">
    <property type="nucleotide sequence ID" value="NZ_CP053892.1"/>
</dbReference>
<dbReference type="SUPFAM" id="SSF81606">
    <property type="entry name" value="PP2C-like"/>
    <property type="match status" value="1"/>
</dbReference>
<feature type="domain" description="PPM-type phosphatase" evidence="3">
    <location>
        <begin position="224"/>
        <end position="421"/>
    </location>
</feature>
<dbReference type="InterPro" id="IPR001932">
    <property type="entry name" value="PPM-type_phosphatase-like_dom"/>
</dbReference>
<feature type="region of interest" description="Disordered" evidence="1">
    <location>
        <begin position="85"/>
        <end position="208"/>
    </location>
</feature>
<keyword evidence="2" id="KW-0472">Membrane</keyword>
<dbReference type="Gene3D" id="3.60.40.10">
    <property type="entry name" value="PPM-type phosphatase domain"/>
    <property type="match status" value="1"/>
</dbReference>
<dbReference type="Pfam" id="PF13672">
    <property type="entry name" value="PP2C_2"/>
    <property type="match status" value="1"/>
</dbReference>